<organism evidence="1 2">
    <name type="scientific">Tannerella sp. oral taxon BU063 isolate Cell 5</name>
    <dbReference type="NCBI Taxonomy" id="1410950"/>
    <lineage>
        <taxon>Bacteria</taxon>
        <taxon>Pseudomonadati</taxon>
        <taxon>Bacteroidota</taxon>
        <taxon>Bacteroidia</taxon>
        <taxon>Bacteroidales</taxon>
        <taxon>Tannerellaceae</taxon>
        <taxon>Tannerella</taxon>
    </lineage>
</organism>
<protein>
    <submittedName>
        <fullName evidence="1">Uncharacterized protein</fullName>
    </submittedName>
</protein>
<comment type="caution">
    <text evidence="1">The sequence shown here is derived from an EMBL/GenBank/DDBJ whole genome shotgun (WGS) entry which is preliminary data.</text>
</comment>
<sequence>MKKRFLFIVAQLFLCVFIYAQKSKYYIYIPKKQDVPVAIHRLGANSSRVLLQSKNSQSLVHCLNRYNITNFEQAFPGAITDWLRDVYYIECDSVDRKTNSPLEKMITSQLKEQIPLAVKLNSPISTGGYVPNDPMYKDNINHREQMNLIHAPEAWEIVRRYPKIDVVINDIYFQKKRRFTL</sequence>
<accession>W2CBA9</accession>
<dbReference type="Proteomes" id="UP000018872">
    <property type="component" value="Unassembled WGS sequence"/>
</dbReference>
<gene>
    <name evidence="1" type="ORF">T229_09440</name>
</gene>
<dbReference type="EMBL" id="AYYC01000665">
    <property type="protein sequence ID" value="ETK04338.1"/>
    <property type="molecule type" value="Genomic_DNA"/>
</dbReference>
<evidence type="ECO:0000313" key="2">
    <source>
        <dbReference type="Proteomes" id="UP000018872"/>
    </source>
</evidence>
<evidence type="ECO:0000313" key="1">
    <source>
        <dbReference type="EMBL" id="ETK04338.1"/>
    </source>
</evidence>
<proteinExistence type="predicted"/>
<dbReference type="AlphaFoldDB" id="W2CBA9"/>
<name>W2CBA9_9BACT</name>
<reference evidence="1 2" key="1">
    <citation type="submission" date="2013-11" db="EMBL/GenBank/DDBJ databases">
        <title>Single cell genomics of uncultured Tannerella BU063 (oral taxon 286).</title>
        <authorList>
            <person name="Beall C.J."/>
            <person name="Campbell A.G."/>
            <person name="Griffen A.L."/>
            <person name="Podar M."/>
            <person name="Leys E.J."/>
        </authorList>
    </citation>
    <scope>NUCLEOTIDE SEQUENCE [LARGE SCALE GENOMIC DNA]</scope>
    <source>
        <strain evidence="1">Cell 5</strain>
    </source>
</reference>